<gene>
    <name evidence="6" type="ORF">RKE40_14820</name>
</gene>
<keyword evidence="4" id="KW-1133">Transmembrane helix</keyword>
<evidence type="ECO:0000256" key="3">
    <source>
        <dbReference type="SAM" id="MobiDB-lite"/>
    </source>
</evidence>
<feature type="transmembrane region" description="Helical" evidence="4">
    <location>
        <begin position="151"/>
        <end position="169"/>
    </location>
</feature>
<reference evidence="6 7" key="1">
    <citation type="submission" date="2023-09" db="EMBL/GenBank/DDBJ databases">
        <title>Whole genome shotgun sequencing (WGS) of Bosea sp. ZW T0_25, isolated from stored onions (Allium cepa).</title>
        <authorList>
            <person name="Stoll D.A."/>
            <person name="Huch M."/>
        </authorList>
    </citation>
    <scope>NUCLEOTIDE SEQUENCE [LARGE SCALE GENOMIC DNA]</scope>
    <source>
        <strain evidence="6 7">ZW T0_25</strain>
    </source>
</reference>
<protein>
    <recommendedName>
        <fullName evidence="1">diguanylate cyclase</fullName>
        <ecNumber evidence="1">2.7.7.65</ecNumber>
    </recommendedName>
</protein>
<comment type="catalytic activity">
    <reaction evidence="2">
        <text>2 GTP = 3',3'-c-di-GMP + 2 diphosphate</text>
        <dbReference type="Rhea" id="RHEA:24898"/>
        <dbReference type="ChEBI" id="CHEBI:33019"/>
        <dbReference type="ChEBI" id="CHEBI:37565"/>
        <dbReference type="ChEBI" id="CHEBI:58805"/>
        <dbReference type="EC" id="2.7.7.65"/>
    </reaction>
</comment>
<keyword evidence="4" id="KW-0812">Transmembrane</keyword>
<keyword evidence="6" id="KW-0808">Transferase</keyword>
<dbReference type="InterPro" id="IPR050469">
    <property type="entry name" value="Diguanylate_Cyclase"/>
</dbReference>
<feature type="domain" description="GGDEF" evidence="5">
    <location>
        <begin position="268"/>
        <end position="403"/>
    </location>
</feature>
<evidence type="ECO:0000256" key="2">
    <source>
        <dbReference type="ARBA" id="ARBA00034247"/>
    </source>
</evidence>
<sequence>MQSPRNSFAPGREVPAEAPPQRAASRWRIDGLHFEPKLEHEYRLHMRADQRTSTLVCLITALGIWLIFIGLDLTRLDGWAAMLAGDRDVPLAITLRLVTLGVLLIQISMLATQHLPSAYHRLSMLVLALIGATSTFIANMFKLRGLPQADIAQLVIIAAVFLPVGLTFLQSSAVALFVALFTAALGFVMLREPAHLTEHIRLSILLFFAVFVGGVGAWLRERAQRDQFLLRRMLHDHAMSDPLTGIANRRGFEDNVSSALQQARRDGVPIVFAILDVDHFKRYNDYYGHQAGDEALRLIAGTIATAGRRPMDLAGRLGGEEFGLLLYDVAPDKGLARLEKLVAAIEELRIEHAASPTADHITISIGATAFDGRELMPELYRRADAALYASKALGRNRVEFSATTKVEALSMETRRRA</sequence>
<dbReference type="Proteomes" id="UP001254257">
    <property type="component" value="Unassembled WGS sequence"/>
</dbReference>
<dbReference type="Pfam" id="PF00990">
    <property type="entry name" value="GGDEF"/>
    <property type="match status" value="1"/>
</dbReference>
<feature type="transmembrane region" description="Helical" evidence="4">
    <location>
        <begin position="174"/>
        <end position="190"/>
    </location>
</feature>
<dbReference type="PROSITE" id="PS50887">
    <property type="entry name" value="GGDEF"/>
    <property type="match status" value="1"/>
</dbReference>
<dbReference type="GO" id="GO:0052621">
    <property type="term" value="F:diguanylate cyclase activity"/>
    <property type="evidence" value="ECO:0007669"/>
    <property type="project" value="UniProtKB-EC"/>
</dbReference>
<keyword evidence="6" id="KW-0548">Nucleotidyltransferase</keyword>
<comment type="caution">
    <text evidence="6">The sequence shown here is derived from an EMBL/GenBank/DDBJ whole genome shotgun (WGS) entry which is preliminary data.</text>
</comment>
<evidence type="ECO:0000259" key="5">
    <source>
        <dbReference type="PROSITE" id="PS50887"/>
    </source>
</evidence>
<dbReference type="PANTHER" id="PTHR45138">
    <property type="entry name" value="REGULATORY COMPONENTS OF SENSORY TRANSDUCTION SYSTEM"/>
    <property type="match status" value="1"/>
</dbReference>
<organism evidence="6 7">
    <name type="scientific">Bosea rubneri</name>
    <dbReference type="NCBI Taxonomy" id="3075434"/>
    <lineage>
        <taxon>Bacteria</taxon>
        <taxon>Pseudomonadati</taxon>
        <taxon>Pseudomonadota</taxon>
        <taxon>Alphaproteobacteria</taxon>
        <taxon>Hyphomicrobiales</taxon>
        <taxon>Boseaceae</taxon>
        <taxon>Bosea</taxon>
    </lineage>
</organism>
<dbReference type="SMART" id="SM00267">
    <property type="entry name" value="GGDEF"/>
    <property type="match status" value="1"/>
</dbReference>
<evidence type="ECO:0000313" key="7">
    <source>
        <dbReference type="Proteomes" id="UP001254257"/>
    </source>
</evidence>
<dbReference type="NCBIfam" id="TIGR00254">
    <property type="entry name" value="GGDEF"/>
    <property type="match status" value="1"/>
</dbReference>
<feature type="transmembrane region" description="Helical" evidence="4">
    <location>
        <begin position="91"/>
        <end position="110"/>
    </location>
</feature>
<evidence type="ECO:0000256" key="1">
    <source>
        <dbReference type="ARBA" id="ARBA00012528"/>
    </source>
</evidence>
<dbReference type="RefSeq" id="WP_316019001.1">
    <property type="nucleotide sequence ID" value="NZ_JAWDID010000020.1"/>
</dbReference>
<accession>A0ABU3S8R8</accession>
<dbReference type="InterPro" id="IPR029787">
    <property type="entry name" value="Nucleotide_cyclase"/>
</dbReference>
<dbReference type="Gene3D" id="3.30.70.270">
    <property type="match status" value="1"/>
</dbReference>
<keyword evidence="4" id="KW-0472">Membrane</keyword>
<dbReference type="InterPro" id="IPR043128">
    <property type="entry name" value="Rev_trsase/Diguanyl_cyclase"/>
</dbReference>
<dbReference type="SUPFAM" id="SSF55073">
    <property type="entry name" value="Nucleotide cyclase"/>
    <property type="match status" value="1"/>
</dbReference>
<feature type="transmembrane region" description="Helical" evidence="4">
    <location>
        <begin position="122"/>
        <end position="139"/>
    </location>
</feature>
<feature type="transmembrane region" description="Helical" evidence="4">
    <location>
        <begin position="202"/>
        <end position="219"/>
    </location>
</feature>
<feature type="region of interest" description="Disordered" evidence="3">
    <location>
        <begin position="1"/>
        <end position="23"/>
    </location>
</feature>
<proteinExistence type="predicted"/>
<dbReference type="CDD" id="cd01949">
    <property type="entry name" value="GGDEF"/>
    <property type="match status" value="1"/>
</dbReference>
<keyword evidence="7" id="KW-1185">Reference proteome</keyword>
<dbReference type="PANTHER" id="PTHR45138:SF9">
    <property type="entry name" value="DIGUANYLATE CYCLASE DGCM-RELATED"/>
    <property type="match status" value="1"/>
</dbReference>
<dbReference type="InterPro" id="IPR000160">
    <property type="entry name" value="GGDEF_dom"/>
</dbReference>
<name>A0ABU3S8R8_9HYPH</name>
<evidence type="ECO:0000256" key="4">
    <source>
        <dbReference type="SAM" id="Phobius"/>
    </source>
</evidence>
<dbReference type="EC" id="2.7.7.65" evidence="1"/>
<evidence type="ECO:0000313" key="6">
    <source>
        <dbReference type="EMBL" id="MDU0341168.1"/>
    </source>
</evidence>
<feature type="transmembrane region" description="Helical" evidence="4">
    <location>
        <begin position="52"/>
        <end position="71"/>
    </location>
</feature>
<dbReference type="EMBL" id="JAWDID010000020">
    <property type="protein sequence ID" value="MDU0341168.1"/>
    <property type="molecule type" value="Genomic_DNA"/>
</dbReference>